<evidence type="ECO:0000256" key="5">
    <source>
        <dbReference type="ARBA" id="ARBA00023015"/>
    </source>
</evidence>
<evidence type="ECO:0000256" key="4">
    <source>
        <dbReference type="ARBA" id="ARBA00023012"/>
    </source>
</evidence>
<evidence type="ECO:0000256" key="1">
    <source>
        <dbReference type="ARBA" id="ARBA00004496"/>
    </source>
</evidence>
<dbReference type="InterPro" id="IPR018060">
    <property type="entry name" value="HTH_AraC"/>
</dbReference>
<reference evidence="12 13" key="1">
    <citation type="submission" date="2021-03" db="EMBL/GenBank/DDBJ databases">
        <title>Genomic Encyclopedia of Type Strains, Phase IV (KMG-IV): sequencing the most valuable type-strain genomes for metagenomic binning, comparative biology and taxonomic classification.</title>
        <authorList>
            <person name="Goeker M."/>
        </authorList>
    </citation>
    <scope>NUCLEOTIDE SEQUENCE [LARGE SCALE GENOMIC DNA]</scope>
    <source>
        <strain evidence="12 13">DSM 21292</strain>
    </source>
</reference>
<keyword evidence="6" id="KW-0238">DNA-binding</keyword>
<feature type="compositionally biased region" description="Low complexity" evidence="9">
    <location>
        <begin position="223"/>
        <end position="247"/>
    </location>
</feature>
<keyword evidence="2" id="KW-0963">Cytoplasm</keyword>
<dbReference type="Gene3D" id="3.40.50.2300">
    <property type="match status" value="1"/>
</dbReference>
<dbReference type="InterPro" id="IPR051552">
    <property type="entry name" value="HptR"/>
</dbReference>
<dbReference type="RefSeq" id="WP_211083839.1">
    <property type="nucleotide sequence ID" value="NZ_CBCSLC010000009.1"/>
</dbReference>
<dbReference type="Pfam" id="PF17853">
    <property type="entry name" value="GGDEF_2"/>
    <property type="match status" value="1"/>
</dbReference>
<dbReference type="SMART" id="SM00342">
    <property type="entry name" value="HTH_ARAC"/>
    <property type="match status" value="1"/>
</dbReference>
<dbReference type="InterPro" id="IPR041522">
    <property type="entry name" value="CdaR_GGDEF"/>
</dbReference>
<evidence type="ECO:0000313" key="13">
    <source>
        <dbReference type="Proteomes" id="UP000810207"/>
    </source>
</evidence>
<feature type="domain" description="Response regulatory" evidence="11">
    <location>
        <begin position="9"/>
        <end position="126"/>
    </location>
</feature>
<evidence type="ECO:0000259" key="10">
    <source>
        <dbReference type="PROSITE" id="PS01124"/>
    </source>
</evidence>
<dbReference type="PANTHER" id="PTHR42713:SF3">
    <property type="entry name" value="TRANSCRIPTIONAL REGULATORY PROTEIN HPTR"/>
    <property type="match status" value="1"/>
</dbReference>
<feature type="region of interest" description="Disordered" evidence="9">
    <location>
        <begin position="222"/>
        <end position="251"/>
    </location>
</feature>
<dbReference type="SMART" id="SM00448">
    <property type="entry name" value="REC"/>
    <property type="match status" value="1"/>
</dbReference>
<evidence type="ECO:0000256" key="8">
    <source>
        <dbReference type="PROSITE-ProRule" id="PRU00169"/>
    </source>
</evidence>
<keyword evidence="7" id="KW-0804">Transcription</keyword>
<dbReference type="PANTHER" id="PTHR42713">
    <property type="entry name" value="HISTIDINE KINASE-RELATED"/>
    <property type="match status" value="1"/>
</dbReference>
<dbReference type="EMBL" id="JAGIKV010000015">
    <property type="protein sequence ID" value="MBP2247365.1"/>
    <property type="molecule type" value="Genomic_DNA"/>
</dbReference>
<feature type="modified residue" description="4-aspartylphosphate" evidence="8">
    <location>
        <position position="61"/>
    </location>
</feature>
<dbReference type="InterPro" id="IPR011006">
    <property type="entry name" value="CheY-like_superfamily"/>
</dbReference>
<organism evidence="12 13">
    <name type="scientific">Paenibacillus xylanexedens</name>
    <dbReference type="NCBI Taxonomy" id="528191"/>
    <lineage>
        <taxon>Bacteria</taxon>
        <taxon>Bacillati</taxon>
        <taxon>Bacillota</taxon>
        <taxon>Bacilli</taxon>
        <taxon>Bacillales</taxon>
        <taxon>Paenibacillaceae</taxon>
        <taxon>Paenibacillus</taxon>
    </lineage>
</organism>
<dbReference type="SUPFAM" id="SSF52172">
    <property type="entry name" value="CheY-like"/>
    <property type="match status" value="1"/>
</dbReference>
<keyword evidence="3 8" id="KW-0597">Phosphoprotein</keyword>
<dbReference type="CDD" id="cd17536">
    <property type="entry name" value="REC_YesN-like"/>
    <property type="match status" value="1"/>
</dbReference>
<protein>
    <submittedName>
        <fullName evidence="12">YesN/AraC family two-component response regulator</fullName>
    </submittedName>
</protein>
<gene>
    <name evidence="12" type="ORF">J2Z28_004017</name>
</gene>
<evidence type="ECO:0000259" key="11">
    <source>
        <dbReference type="PROSITE" id="PS50110"/>
    </source>
</evidence>
<dbReference type="PROSITE" id="PS50110">
    <property type="entry name" value="RESPONSE_REGULATORY"/>
    <property type="match status" value="1"/>
</dbReference>
<name>A0ABS4RYD9_PAEXY</name>
<evidence type="ECO:0000256" key="6">
    <source>
        <dbReference type="ARBA" id="ARBA00023125"/>
    </source>
</evidence>
<feature type="domain" description="HTH araC/xylS-type" evidence="10">
    <location>
        <begin position="487"/>
        <end position="586"/>
    </location>
</feature>
<evidence type="ECO:0000256" key="9">
    <source>
        <dbReference type="SAM" id="MobiDB-lite"/>
    </source>
</evidence>
<evidence type="ECO:0000256" key="3">
    <source>
        <dbReference type="ARBA" id="ARBA00022553"/>
    </source>
</evidence>
<accession>A0ABS4RYD9</accession>
<dbReference type="Pfam" id="PF00072">
    <property type="entry name" value="Response_reg"/>
    <property type="match status" value="1"/>
</dbReference>
<evidence type="ECO:0000313" key="12">
    <source>
        <dbReference type="EMBL" id="MBP2247365.1"/>
    </source>
</evidence>
<keyword evidence="5" id="KW-0805">Transcription regulation</keyword>
<comment type="caution">
    <text evidence="12">The sequence shown here is derived from an EMBL/GenBank/DDBJ whole genome shotgun (WGS) entry which is preliminary data.</text>
</comment>
<sequence>MELTVEPLKVLIVDDEYLIRNLLRMRIDWEQQGMTIIGEASDAAEALNQVELLRPDIVFTDIYMPKMDGIELSGILMERYPNIKIVVVTGHDEFEYARQSVKLGISDFILKPIRASELLQVTAKLRAAIEQEMGREYELMKLREEMKQSLPYLRERFVNQWLSDVIPEDELQEKALFFGIPISSGEPGLRIAVMEVEVAVPQAKISVPEVYQHLSEPYHQTPQTYQVQRGPQQQQHRQGQPQLSQHQTEAHPHTAEEIHILLRMAGMKQVQAFYPQDSQTIIVMDPHNRIVVLSIGTDTEFSNQVQQLQEELQHTLKLEGCEVDVTVGIGQWQSGWGKACVGYREACRALDYQAFVGKNQVICFEDLVIEGGKRPYHSDAQLLQQLQFYVSVGAGEEAVLLLERMLSVPFSDVSQFRMAAMDVVTECQRAAIEQQLEGEYALNKEAVAAIFTAGHLPELKSMLEQHVRTVSDVIQAKRQAKEGNLIDRVMAYLEENMGNAEVGLSSTAAAFYVSSGHLGRLMKKETGQTFVEYMTQLRMRKAETLLKQTDLKGYEIGQQVGIPDPHYFSVLFKKHIGRSMNEYRNVKS</sequence>
<dbReference type="InterPro" id="IPR001789">
    <property type="entry name" value="Sig_transdc_resp-reg_receiver"/>
</dbReference>
<proteinExistence type="predicted"/>
<dbReference type="InterPro" id="IPR009057">
    <property type="entry name" value="Homeodomain-like_sf"/>
</dbReference>
<evidence type="ECO:0000256" key="2">
    <source>
        <dbReference type="ARBA" id="ARBA00022490"/>
    </source>
</evidence>
<dbReference type="Pfam" id="PF12833">
    <property type="entry name" value="HTH_18"/>
    <property type="match status" value="1"/>
</dbReference>
<dbReference type="Proteomes" id="UP000810207">
    <property type="component" value="Unassembled WGS sequence"/>
</dbReference>
<dbReference type="PROSITE" id="PS01124">
    <property type="entry name" value="HTH_ARAC_FAMILY_2"/>
    <property type="match status" value="1"/>
</dbReference>
<dbReference type="SUPFAM" id="SSF46689">
    <property type="entry name" value="Homeodomain-like"/>
    <property type="match status" value="1"/>
</dbReference>
<dbReference type="Gene3D" id="1.10.10.60">
    <property type="entry name" value="Homeodomain-like"/>
    <property type="match status" value="2"/>
</dbReference>
<keyword evidence="13" id="KW-1185">Reference proteome</keyword>
<comment type="subcellular location">
    <subcellularLocation>
        <location evidence="1">Cytoplasm</location>
    </subcellularLocation>
</comment>
<evidence type="ECO:0000256" key="7">
    <source>
        <dbReference type="ARBA" id="ARBA00023163"/>
    </source>
</evidence>
<keyword evidence="4" id="KW-0902">Two-component regulatory system</keyword>